<comment type="caution">
    <text evidence="10">The sequence shown here is derived from an EMBL/GenBank/DDBJ whole genome shotgun (WGS) entry which is preliminary data.</text>
</comment>
<proteinExistence type="inferred from homology"/>
<keyword evidence="10" id="KW-0762">Sugar transport</keyword>
<dbReference type="EMBL" id="JAGIOD010000001">
    <property type="protein sequence ID" value="MBP2381489.1"/>
    <property type="molecule type" value="Genomic_DNA"/>
</dbReference>
<dbReference type="SUPFAM" id="SSF161098">
    <property type="entry name" value="MetI-like"/>
    <property type="match status" value="1"/>
</dbReference>
<evidence type="ECO:0000256" key="3">
    <source>
        <dbReference type="ARBA" id="ARBA00022475"/>
    </source>
</evidence>
<evidence type="ECO:0000256" key="8">
    <source>
        <dbReference type="SAM" id="MobiDB-lite"/>
    </source>
</evidence>
<dbReference type="InterPro" id="IPR035906">
    <property type="entry name" value="MetI-like_sf"/>
</dbReference>
<feature type="transmembrane region" description="Helical" evidence="7">
    <location>
        <begin position="45"/>
        <end position="72"/>
    </location>
</feature>
<comment type="similarity">
    <text evidence="7">Belongs to the binding-protein-dependent transport system permease family.</text>
</comment>
<evidence type="ECO:0000256" key="2">
    <source>
        <dbReference type="ARBA" id="ARBA00022448"/>
    </source>
</evidence>
<evidence type="ECO:0000256" key="1">
    <source>
        <dbReference type="ARBA" id="ARBA00004651"/>
    </source>
</evidence>
<organism evidence="10 11">
    <name type="scientific">Brachybacterium sacelli</name>
    <dbReference type="NCBI Taxonomy" id="173364"/>
    <lineage>
        <taxon>Bacteria</taxon>
        <taxon>Bacillati</taxon>
        <taxon>Actinomycetota</taxon>
        <taxon>Actinomycetes</taxon>
        <taxon>Micrococcales</taxon>
        <taxon>Dermabacteraceae</taxon>
        <taxon>Brachybacterium</taxon>
    </lineage>
</organism>
<feature type="transmembrane region" description="Helical" evidence="7">
    <location>
        <begin position="188"/>
        <end position="209"/>
    </location>
</feature>
<keyword evidence="4 7" id="KW-0812">Transmembrane</keyword>
<evidence type="ECO:0000256" key="4">
    <source>
        <dbReference type="ARBA" id="ARBA00022692"/>
    </source>
</evidence>
<keyword evidence="2 7" id="KW-0813">Transport</keyword>
<feature type="domain" description="ABC transmembrane type-1" evidence="9">
    <location>
        <begin position="101"/>
        <end position="311"/>
    </location>
</feature>
<dbReference type="RefSeq" id="WP_209900681.1">
    <property type="nucleotide sequence ID" value="NZ_BAAAJW010000002.1"/>
</dbReference>
<evidence type="ECO:0000259" key="9">
    <source>
        <dbReference type="PROSITE" id="PS50928"/>
    </source>
</evidence>
<comment type="subcellular location">
    <subcellularLocation>
        <location evidence="1 7">Cell membrane</location>
        <topology evidence="1 7">Multi-pass membrane protein</topology>
    </subcellularLocation>
</comment>
<dbReference type="CDD" id="cd06261">
    <property type="entry name" value="TM_PBP2"/>
    <property type="match status" value="1"/>
</dbReference>
<dbReference type="PROSITE" id="PS50928">
    <property type="entry name" value="ABC_TM1"/>
    <property type="match status" value="1"/>
</dbReference>
<feature type="transmembrane region" description="Helical" evidence="7">
    <location>
        <begin position="138"/>
        <end position="160"/>
    </location>
</feature>
<evidence type="ECO:0000313" key="11">
    <source>
        <dbReference type="Proteomes" id="UP001519290"/>
    </source>
</evidence>
<keyword evidence="3" id="KW-1003">Cell membrane</keyword>
<protein>
    <submittedName>
        <fullName evidence="10">ABC-type sugar transport system permease subunit</fullName>
    </submittedName>
</protein>
<name>A0ABS4X179_9MICO</name>
<dbReference type="PANTHER" id="PTHR43005">
    <property type="entry name" value="BLR7065 PROTEIN"/>
    <property type="match status" value="1"/>
</dbReference>
<evidence type="ECO:0000256" key="5">
    <source>
        <dbReference type="ARBA" id="ARBA00022989"/>
    </source>
</evidence>
<accession>A0ABS4X179</accession>
<dbReference type="Proteomes" id="UP001519290">
    <property type="component" value="Unassembled WGS sequence"/>
</dbReference>
<feature type="compositionally biased region" description="Low complexity" evidence="8">
    <location>
        <begin position="25"/>
        <end position="34"/>
    </location>
</feature>
<evidence type="ECO:0000256" key="6">
    <source>
        <dbReference type="ARBA" id="ARBA00023136"/>
    </source>
</evidence>
<feature type="transmembrane region" description="Helical" evidence="7">
    <location>
        <begin position="105"/>
        <end position="126"/>
    </location>
</feature>
<gene>
    <name evidence="10" type="ORF">JOF43_001446</name>
</gene>
<evidence type="ECO:0000313" key="10">
    <source>
        <dbReference type="EMBL" id="MBP2381489.1"/>
    </source>
</evidence>
<keyword evidence="5 7" id="KW-1133">Transmembrane helix</keyword>
<keyword evidence="6 7" id="KW-0472">Membrane</keyword>
<reference evidence="10 11" key="1">
    <citation type="submission" date="2021-03" db="EMBL/GenBank/DDBJ databases">
        <title>Sequencing the genomes of 1000 actinobacteria strains.</title>
        <authorList>
            <person name="Klenk H.-P."/>
        </authorList>
    </citation>
    <scope>NUCLEOTIDE SEQUENCE [LARGE SCALE GENOMIC DNA]</scope>
    <source>
        <strain evidence="10 11">DSM 14566</strain>
    </source>
</reference>
<dbReference type="PANTHER" id="PTHR43005:SF1">
    <property type="entry name" value="SPERMIDINE_PUTRESCINE TRANSPORT SYSTEM PERMEASE PROTEIN"/>
    <property type="match status" value="1"/>
</dbReference>
<evidence type="ECO:0000256" key="7">
    <source>
        <dbReference type="RuleBase" id="RU363032"/>
    </source>
</evidence>
<feature type="region of interest" description="Disordered" evidence="8">
    <location>
        <begin position="1"/>
        <end position="34"/>
    </location>
</feature>
<dbReference type="InterPro" id="IPR000515">
    <property type="entry name" value="MetI-like"/>
</dbReference>
<feature type="transmembrane region" description="Helical" evidence="7">
    <location>
        <begin position="292"/>
        <end position="314"/>
    </location>
</feature>
<dbReference type="Pfam" id="PF00528">
    <property type="entry name" value="BPD_transp_1"/>
    <property type="match status" value="1"/>
</dbReference>
<sequence>MTDAALQNDRPGARATAKDRERQEGPSSSGRTVTTRRTGRDLIGLVYVAPVMLVLLVVLIFPAIFAICYSLLELKSVRPVGFAGLANYREVFSDPAMAAVMVRTLAFAVITVALTLAVALAVAVFLDRLTSKRATLVQILVILPWVISTIVGALLFRWFFVTDISPGVHLLSQLGVDEKPLTDPTLSMISLILVAMWRTLGFAVLLLLAGIKAVPAEFYEAATVDGARPWQQFRLITLPMIKTPLTITTVVLTMSNLNNVEAPLVTTGGGPGDATQILPLTIYQQAFTHFDFAGGAALAAVALVLNIGLVFAYLRLAKWSV</sequence>
<dbReference type="Gene3D" id="1.10.3720.10">
    <property type="entry name" value="MetI-like"/>
    <property type="match status" value="1"/>
</dbReference>
<keyword evidence="11" id="KW-1185">Reference proteome</keyword>